<dbReference type="PANTHER" id="PTHR34368:SF1">
    <property type="entry name" value="OS01G0962200 PROTEIN"/>
    <property type="match status" value="1"/>
</dbReference>
<evidence type="ECO:0008006" key="4">
    <source>
        <dbReference type="Google" id="ProtNLM"/>
    </source>
</evidence>
<keyword evidence="1" id="KW-0812">Transmembrane</keyword>
<name>A0ABV7HBG9_9BURK</name>
<feature type="transmembrane region" description="Helical" evidence="1">
    <location>
        <begin position="67"/>
        <end position="86"/>
    </location>
</feature>
<protein>
    <recommendedName>
        <fullName evidence="4">Alkaline phytoceramidase</fullName>
    </recommendedName>
</protein>
<keyword evidence="3" id="KW-1185">Reference proteome</keyword>
<dbReference type="RefSeq" id="WP_377305615.1">
    <property type="nucleotide sequence ID" value="NZ_CP180191.1"/>
</dbReference>
<feature type="transmembrane region" description="Helical" evidence="1">
    <location>
        <begin position="159"/>
        <end position="177"/>
    </location>
</feature>
<organism evidence="2 3">
    <name type="scientific">Piscinibacterium candidicorallinum</name>
    <dbReference type="NCBI Taxonomy" id="1793872"/>
    <lineage>
        <taxon>Bacteria</taxon>
        <taxon>Pseudomonadati</taxon>
        <taxon>Pseudomonadota</taxon>
        <taxon>Betaproteobacteria</taxon>
        <taxon>Burkholderiales</taxon>
        <taxon>Piscinibacterium</taxon>
    </lineage>
</organism>
<dbReference type="EMBL" id="JBHRTI010000010">
    <property type="protein sequence ID" value="MFC3149107.1"/>
    <property type="molecule type" value="Genomic_DNA"/>
</dbReference>
<feature type="transmembrane region" description="Helical" evidence="1">
    <location>
        <begin position="249"/>
        <end position="267"/>
    </location>
</feature>
<comment type="caution">
    <text evidence="2">The sequence shown here is derived from an EMBL/GenBank/DDBJ whole genome shotgun (WGS) entry which is preliminary data.</text>
</comment>
<gene>
    <name evidence="2" type="ORF">ACFOEN_15885</name>
</gene>
<feature type="transmembrane region" description="Helical" evidence="1">
    <location>
        <begin position="29"/>
        <end position="47"/>
    </location>
</feature>
<keyword evidence="1" id="KW-0472">Membrane</keyword>
<evidence type="ECO:0000313" key="2">
    <source>
        <dbReference type="EMBL" id="MFC3149107.1"/>
    </source>
</evidence>
<reference evidence="3" key="1">
    <citation type="journal article" date="2019" name="Int. J. Syst. Evol. Microbiol.">
        <title>The Global Catalogue of Microorganisms (GCM) 10K type strain sequencing project: providing services to taxonomists for standard genome sequencing and annotation.</title>
        <authorList>
            <consortium name="The Broad Institute Genomics Platform"/>
            <consortium name="The Broad Institute Genome Sequencing Center for Infectious Disease"/>
            <person name="Wu L."/>
            <person name="Ma J."/>
        </authorList>
    </citation>
    <scope>NUCLEOTIDE SEQUENCE [LARGE SCALE GENOMIC DNA]</scope>
    <source>
        <strain evidence="3">KCTC 52168</strain>
    </source>
</reference>
<dbReference type="Proteomes" id="UP001595556">
    <property type="component" value="Unassembled WGS sequence"/>
</dbReference>
<feature type="transmembrane region" description="Helical" evidence="1">
    <location>
        <begin position="133"/>
        <end position="152"/>
    </location>
</feature>
<dbReference type="PANTHER" id="PTHR34368">
    <property type="entry name" value="OS01G0962200 PROTEIN"/>
    <property type="match status" value="1"/>
</dbReference>
<feature type="transmembrane region" description="Helical" evidence="1">
    <location>
        <begin position="98"/>
        <end position="121"/>
    </location>
</feature>
<evidence type="ECO:0000256" key="1">
    <source>
        <dbReference type="SAM" id="Phobius"/>
    </source>
</evidence>
<sequence length="275" mass="29154">MSAVLPTPLDATAHRPAAAQPASSVTRRVLLAVFAIAVIALALAGPIPQPVDYHDFADTRTLLGVPYALDVLSNLPFLGAGLWLLLAARAWQRSAHPAATALALAGVACMLTGLGSGYYHWAPANWGLLWDRLPIGVTAVALLAVLLVEHVDARWGRRLPLMLLTLAALASSAYWYLSVGWGAEDLRPYLLAQFSPMIALLVLAPGMRGGLLPRSAWLLAAAGYALAKVCEVLDDRIFHWSGELIAGHTLKHLFAALALAVLAAVAMRRAGATRS</sequence>
<evidence type="ECO:0000313" key="3">
    <source>
        <dbReference type="Proteomes" id="UP001595556"/>
    </source>
</evidence>
<proteinExistence type="predicted"/>
<keyword evidence="1" id="KW-1133">Transmembrane helix</keyword>
<accession>A0ABV7HBG9</accession>